<reference evidence="3" key="1">
    <citation type="submission" date="2018-05" db="EMBL/GenBank/DDBJ databases">
        <authorList>
            <person name="Lanie J.A."/>
            <person name="Ng W.-L."/>
            <person name="Kazmierczak K.M."/>
            <person name="Andrzejewski T.M."/>
            <person name="Davidsen T.M."/>
            <person name="Wayne K.J."/>
            <person name="Tettelin H."/>
            <person name="Glass J.I."/>
            <person name="Rusch D."/>
            <person name="Podicherti R."/>
            <person name="Tsui H.-C.T."/>
            <person name="Winkler M.E."/>
        </authorList>
    </citation>
    <scope>NUCLEOTIDE SEQUENCE</scope>
</reference>
<feature type="transmembrane region" description="Helical" evidence="2">
    <location>
        <begin position="26"/>
        <end position="47"/>
    </location>
</feature>
<evidence type="ECO:0000256" key="1">
    <source>
        <dbReference type="SAM" id="MobiDB-lite"/>
    </source>
</evidence>
<keyword evidence="2" id="KW-0472">Membrane</keyword>
<feature type="region of interest" description="Disordered" evidence="1">
    <location>
        <begin position="184"/>
        <end position="212"/>
    </location>
</feature>
<sequence>MGRMETNFYVVGENRGLAFLLKNFKFILWFLILIIAGLSATIAYLHFMRLQDQEQFKGQIKQEKIRSDGLISKLKQTGQQDSEWEQQVLSQSSKQKKLNEQQASLIERQGIELSEMRSILEQREQVVQQFQLEKTSTQEQINNLQLKVRSLQQQLQSTQASLTESKIENKNVQEQITELETAIRKQEQQKKKREQKSSPTVAAVKKQKSQSTVKPTATVEKLKIRTKGSQVSVSYNLTNQSNTLQRGRTGMYLSSKTNLEKSIPYSKKTSIAYKIKRYRVISRYFTKVKPGSFVRILIWNEKKKLMFDEAYPIK</sequence>
<proteinExistence type="predicted"/>
<organism evidence="3">
    <name type="scientific">marine metagenome</name>
    <dbReference type="NCBI Taxonomy" id="408172"/>
    <lineage>
        <taxon>unclassified sequences</taxon>
        <taxon>metagenomes</taxon>
        <taxon>ecological metagenomes</taxon>
    </lineage>
</organism>
<gene>
    <name evidence="3" type="ORF">METZ01_LOCUS42167</name>
</gene>
<name>A0A381RJS4_9ZZZZ</name>
<keyword evidence="2" id="KW-0812">Transmembrane</keyword>
<accession>A0A381RJS4</accession>
<protein>
    <submittedName>
        <fullName evidence="3">Uncharacterized protein</fullName>
    </submittedName>
</protein>
<evidence type="ECO:0000313" key="3">
    <source>
        <dbReference type="EMBL" id="SUZ89313.1"/>
    </source>
</evidence>
<evidence type="ECO:0000256" key="2">
    <source>
        <dbReference type="SAM" id="Phobius"/>
    </source>
</evidence>
<dbReference type="EMBL" id="UINC01001815">
    <property type="protein sequence ID" value="SUZ89313.1"/>
    <property type="molecule type" value="Genomic_DNA"/>
</dbReference>
<dbReference type="AlphaFoldDB" id="A0A381RJS4"/>
<keyword evidence="2" id="KW-1133">Transmembrane helix</keyword>